<name>A0A4R3XU23_9PROT</name>
<feature type="coiled-coil region" evidence="11">
    <location>
        <begin position="1367"/>
        <end position="1394"/>
    </location>
</feature>
<keyword evidence="7" id="KW-0902">Two-component regulatory system</keyword>
<dbReference type="Pfam" id="PF01627">
    <property type="entry name" value="Hpt"/>
    <property type="match status" value="4"/>
</dbReference>
<evidence type="ECO:0000256" key="1">
    <source>
        <dbReference type="ARBA" id="ARBA00000085"/>
    </source>
</evidence>
<dbReference type="InterPro" id="IPR036890">
    <property type="entry name" value="HATPase_C_sf"/>
</dbReference>
<organism evidence="17 18">
    <name type="scientific">Sulfurirhabdus autotrophica</name>
    <dbReference type="NCBI Taxonomy" id="1706046"/>
    <lineage>
        <taxon>Bacteria</taxon>
        <taxon>Pseudomonadati</taxon>
        <taxon>Pseudomonadota</taxon>
        <taxon>Betaproteobacteria</taxon>
        <taxon>Nitrosomonadales</taxon>
        <taxon>Sulfuricellaceae</taxon>
        <taxon>Sulfurirhabdus</taxon>
    </lineage>
</organism>
<reference evidence="17 18" key="1">
    <citation type="submission" date="2019-03" db="EMBL/GenBank/DDBJ databases">
        <title>Genomic Encyclopedia of Type Strains, Phase IV (KMG-IV): sequencing the most valuable type-strain genomes for metagenomic binning, comparative biology and taxonomic classification.</title>
        <authorList>
            <person name="Goeker M."/>
        </authorList>
    </citation>
    <scope>NUCLEOTIDE SEQUENCE [LARGE SCALE GENOMIC DNA]</scope>
    <source>
        <strain evidence="17 18">DSM 100309</strain>
    </source>
</reference>
<dbReference type="Pfam" id="PF00072">
    <property type="entry name" value="Response_reg"/>
    <property type="match status" value="1"/>
</dbReference>
<dbReference type="SMART" id="SM00448">
    <property type="entry name" value="REC"/>
    <property type="match status" value="1"/>
</dbReference>
<dbReference type="Pfam" id="PF02518">
    <property type="entry name" value="HATPase_c"/>
    <property type="match status" value="1"/>
</dbReference>
<evidence type="ECO:0000256" key="8">
    <source>
        <dbReference type="ARBA" id="ARBA00035100"/>
    </source>
</evidence>
<comment type="catalytic activity">
    <reaction evidence="1">
        <text>ATP + protein L-histidine = ADP + protein N-phospho-L-histidine.</text>
        <dbReference type="EC" id="2.7.13.3"/>
    </reaction>
</comment>
<dbReference type="Gene3D" id="3.30.565.10">
    <property type="entry name" value="Histidine kinase-like ATPase, C-terminal domain"/>
    <property type="match status" value="1"/>
</dbReference>
<proteinExistence type="predicted"/>
<dbReference type="PROSITE" id="PS50851">
    <property type="entry name" value="CHEW"/>
    <property type="match status" value="1"/>
</dbReference>
<dbReference type="InterPro" id="IPR051315">
    <property type="entry name" value="Bact_Chemotaxis_CheA"/>
</dbReference>
<evidence type="ECO:0000259" key="14">
    <source>
        <dbReference type="PROSITE" id="PS50110"/>
    </source>
</evidence>
<dbReference type="InterPro" id="IPR036641">
    <property type="entry name" value="HPT_dom_sf"/>
</dbReference>
<dbReference type="InterPro" id="IPR036061">
    <property type="entry name" value="CheW-like_dom_sf"/>
</dbReference>
<feature type="coiled-coil region" evidence="11">
    <location>
        <begin position="700"/>
        <end position="727"/>
    </location>
</feature>
<dbReference type="FunFam" id="3.30.565.10:FF:000016">
    <property type="entry name" value="Chemotaxis protein CheA, putative"/>
    <property type="match status" value="1"/>
</dbReference>
<sequence length="1934" mass="214797">MSAITEFDVGPLTWVKGEIDHALSQASDNLTQLSENMEDVTPIRYCLTHLHQVTGAIQMVGLEGAARYSAEIEKFVTGFEKQEVVISPEHIELIKQAITALVQYLDELIGGEPDLPLKLFPFYQKLLQAQNIEKHNESDLFFPDLSTRAPKNKAVRTLSETDFPQFIKNQRSRFQRGLLQWLKGEGAAGLPEMREALREIDTTQSLPAHRTFWWAAIAFVDSLINQGLKAEFNVKQLCARIDLQMRKLVEGSPKVAERLLRDVLYFVARSQAVSDSVKEVKQVFELDDYLPVAKTQTDEEEADHIKLQSILRELRDAVSTAKESWLKYTSGNKDSLTNFQQQSAKLIAKAEALDSQPMNNLVNQIGAVAAVLSEVNETNKDTVALEMATALLLIENTTENYKQQAQEFVQQSEVQVKRLQASISGNLGEIDIPEVPLLGEMSRKAQEKMLLSQVANEIQTNLRNIEQVLDSYFRDTTKRNDLVALDPTIHQISGALSILDMGKAVELLAASQDLIRKFSQEDYVVEEQEHELVAEALSSLGFYVDAIQYGRTDAERILIPVLKRLTGKEADTSHEPIEVEISEEVEPDLPTISVESGLDEQKQQLKSCFEALQKTPADNICKVNVKAVLTSLRQDADLVADHLLNLQASKALTLLSQSGDEVLPELEASIAEITALKVQASAPSAEASRMKDASEDAVDAELLETYLEEAEEVLGRVQENLQICQGNPHDREALTTIRRGFHTLKGSGRMVGLNTLGEVAWGIEQVMNKWMEEEKSATPALLQLISQSHDAFAEWVKQLNDSGTADVQAEDLLAFAEQLKNGEVAVQADEVSEPELVPEELTFAPIEPEEIAFEAEPVDESELPLLATEAEEETVILEEDSESNQEIIEEEIEAVQASEIVPNLENIPVFGAVESPVLSSFDADTPIAEEAVQEERTPELIASPPFEAEAEAEATPKPELIVVSEAAVEEMPAPEEDVVIGEAVISPVLFSIFMKEAEQHLQTLSREYAGVTESPEQPIAHEFMRAAHTLCGIARTTGITAVADLGHAMELWLQEQLDNFQPFSDKHIKVMGDTVASLNKMLSTISEHKPPKPAKQLIISLQAMLKRAVAEREERHEKAAEVLRAQEKAQADGIASALAEEHTKASIAEIPVEMKSVSSTPSQSERVAENVQQDNEQADRRRVHDDLDEQLLPIFLEEAQELFPEIGGLLRDLRTTPTDLNLSNSLQRALHTLKGSSRMAGAMRLGELTHNMEDKVVVAIESNSLTPELFDDLEAEFDRLGDSLERLKTGEQDIQEVISATKDSQSLDNQETAAVTGMTFGEFEQAAQKALLRVRADVVDRLVSEAGEVSIARSRIEGEMQSFKQSLFDLTENVIRLRNQLREVEIQAESQMQSRLTLVSDEDTTTFDPLEFDRFTRFQELTRMMAESVNDVSTVQQNLLKNLDETEAALLQQARMNRELQQELMHIRMVPINSLTERMYRIVRQTAKELGKKANLDIRGANVELDRSVLEKMTAPFEHLLRNAIAHGLEVKAKRLAAGKAEIGDIQLQARQEGNEIILTLSDDGAGIDLEAIRKKALQLNLIEDGQVLDDAVLMELIFSSGFSTAQEVSQVAGRGVGMDVVRNEVASLGGRIEVNSEYGKGTTFTIYLPLTLAVTQTLLIKAGAELFAIPSSMVEQVQELKAKPLAEVYGKKEIEWQGNKYPFFYLPRLLGDEEHQPISKNYNSILLLRSGALRTAIHVDELQGNREIVVKNIGPQLARVSGIAGATVLGNGKVVLILNPVQLAHREAMPIVTAKIEAPVEVEEKPSNIPLIMVVDDSLTVRKITSRLLSREGYQVITAKDGVEALQELQDAQPSVMLVDIEMPRMDGFELTRNVRGDSKTANIPIIMITSRTAEKHRNYAKELGVDVYLGKPYQEEELLEHIESFIKAGIKH</sequence>
<evidence type="ECO:0000256" key="6">
    <source>
        <dbReference type="ARBA" id="ARBA00022777"/>
    </source>
</evidence>
<dbReference type="EC" id="2.7.13.3" evidence="2"/>
<dbReference type="PROSITE" id="PS50110">
    <property type="entry name" value="RESPONSE_REGULATORY"/>
    <property type="match status" value="1"/>
</dbReference>
<feature type="region of interest" description="Disordered" evidence="12">
    <location>
        <begin position="1149"/>
        <end position="1182"/>
    </location>
</feature>
<feature type="modified residue" description="Phosphohistidine" evidence="9">
    <location>
        <position position="1028"/>
    </location>
</feature>
<dbReference type="SUPFAM" id="SSF52172">
    <property type="entry name" value="CheY-like"/>
    <property type="match status" value="1"/>
</dbReference>
<dbReference type="InterPro" id="IPR011006">
    <property type="entry name" value="CheY-like_superfamily"/>
</dbReference>
<keyword evidence="4 10" id="KW-0597">Phosphoprotein</keyword>
<evidence type="ECO:0000313" key="18">
    <source>
        <dbReference type="Proteomes" id="UP000295367"/>
    </source>
</evidence>
<feature type="domain" description="Response regulatory" evidence="14">
    <location>
        <begin position="1812"/>
        <end position="1928"/>
    </location>
</feature>
<dbReference type="RefSeq" id="WP_124944801.1">
    <property type="nucleotide sequence ID" value="NZ_BHVT01000002.1"/>
</dbReference>
<dbReference type="InterPro" id="IPR001789">
    <property type="entry name" value="Sig_transdc_resp-reg_receiver"/>
</dbReference>
<keyword evidence="11" id="KW-0175">Coiled coil</keyword>
<dbReference type="InterPro" id="IPR002545">
    <property type="entry name" value="CheW-lke_dom"/>
</dbReference>
<dbReference type="OrthoDB" id="9803176at2"/>
<keyword evidence="5" id="KW-0808">Transferase</keyword>
<dbReference type="PROSITE" id="PS50894">
    <property type="entry name" value="HPT"/>
    <property type="match status" value="3"/>
</dbReference>
<dbReference type="SMART" id="SM00387">
    <property type="entry name" value="HATPase_c"/>
    <property type="match status" value="1"/>
</dbReference>
<dbReference type="PRINTS" id="PR00344">
    <property type="entry name" value="BCTRLSENSOR"/>
</dbReference>
<evidence type="ECO:0000256" key="3">
    <source>
        <dbReference type="ARBA" id="ARBA00021495"/>
    </source>
</evidence>
<dbReference type="GO" id="GO:0006935">
    <property type="term" value="P:chemotaxis"/>
    <property type="evidence" value="ECO:0007669"/>
    <property type="project" value="InterPro"/>
</dbReference>
<dbReference type="InterPro" id="IPR003594">
    <property type="entry name" value="HATPase_dom"/>
</dbReference>
<dbReference type="SUPFAM" id="SSF50341">
    <property type="entry name" value="CheW-like"/>
    <property type="match status" value="1"/>
</dbReference>
<dbReference type="SMART" id="SM00073">
    <property type="entry name" value="HPT"/>
    <property type="match status" value="3"/>
</dbReference>
<comment type="caution">
    <text evidence="17">The sequence shown here is derived from an EMBL/GenBank/DDBJ whole genome shotgun (WGS) entry which is preliminary data.</text>
</comment>
<gene>
    <name evidence="17" type="ORF">EDC63_1211</name>
</gene>
<evidence type="ECO:0000313" key="17">
    <source>
        <dbReference type="EMBL" id="TCV82367.1"/>
    </source>
</evidence>
<dbReference type="SUPFAM" id="SSF47226">
    <property type="entry name" value="Histidine-containing phosphotransfer domain, HPT domain"/>
    <property type="match status" value="5"/>
</dbReference>
<dbReference type="Pfam" id="PF26379">
    <property type="entry name" value="FimL_2nd"/>
    <property type="match status" value="1"/>
</dbReference>
<evidence type="ECO:0000256" key="2">
    <source>
        <dbReference type="ARBA" id="ARBA00012438"/>
    </source>
</evidence>
<evidence type="ECO:0000256" key="10">
    <source>
        <dbReference type="PROSITE-ProRule" id="PRU00169"/>
    </source>
</evidence>
<dbReference type="PROSITE" id="PS50109">
    <property type="entry name" value="HIS_KIN"/>
    <property type="match status" value="1"/>
</dbReference>
<dbReference type="PANTHER" id="PTHR43395:SF8">
    <property type="entry name" value="HISTIDINE KINASE"/>
    <property type="match status" value="1"/>
</dbReference>
<feature type="domain" description="HPt" evidence="16">
    <location>
        <begin position="1184"/>
        <end position="1287"/>
    </location>
</feature>
<protein>
    <recommendedName>
        <fullName evidence="3">Chemotaxis protein CheA</fullName>
        <ecNumber evidence="2">2.7.13.3</ecNumber>
    </recommendedName>
</protein>
<evidence type="ECO:0000256" key="9">
    <source>
        <dbReference type="PROSITE-ProRule" id="PRU00110"/>
    </source>
</evidence>
<dbReference type="PANTHER" id="PTHR43395">
    <property type="entry name" value="SENSOR HISTIDINE KINASE CHEA"/>
    <property type="match status" value="1"/>
</dbReference>
<feature type="domain" description="HPt" evidence="16">
    <location>
        <begin position="982"/>
        <end position="1085"/>
    </location>
</feature>
<dbReference type="SMART" id="SM01231">
    <property type="entry name" value="H-kinase_dim"/>
    <property type="match status" value="1"/>
</dbReference>
<dbReference type="SMART" id="SM00260">
    <property type="entry name" value="CheW"/>
    <property type="match status" value="1"/>
</dbReference>
<dbReference type="Gene3D" id="3.40.50.2300">
    <property type="match status" value="1"/>
</dbReference>
<dbReference type="GO" id="GO:0005737">
    <property type="term" value="C:cytoplasm"/>
    <property type="evidence" value="ECO:0007669"/>
    <property type="project" value="InterPro"/>
</dbReference>
<comment type="function">
    <text evidence="8">Involved in the transmission of sensory signals from the chemoreceptors to the flagellar motors. CheA is autophosphorylated; it can transfer its phosphate group to either CheB or CheY.</text>
</comment>
<feature type="domain" description="Histidine kinase" evidence="13">
    <location>
        <begin position="1437"/>
        <end position="1653"/>
    </location>
</feature>
<feature type="modified residue" description="4-aspartylphosphate" evidence="10">
    <location>
        <position position="1861"/>
    </location>
</feature>
<dbReference type="CDD" id="cd17574">
    <property type="entry name" value="REC_OmpR"/>
    <property type="match status" value="1"/>
</dbReference>
<feature type="domain" description="CheW-like" evidence="15">
    <location>
        <begin position="1655"/>
        <end position="1790"/>
    </location>
</feature>
<dbReference type="InterPro" id="IPR008207">
    <property type="entry name" value="Sig_transdc_His_kin_Hpt_dom"/>
</dbReference>
<feature type="compositionally biased region" description="Polar residues" evidence="12">
    <location>
        <begin position="1156"/>
        <end position="1175"/>
    </location>
</feature>
<feature type="modified residue" description="Phosphohistidine" evidence="9">
    <location>
        <position position="1231"/>
    </location>
</feature>
<dbReference type="InterPro" id="IPR058661">
    <property type="entry name" value="FimL_2nd"/>
</dbReference>
<dbReference type="InterPro" id="IPR004358">
    <property type="entry name" value="Sig_transdc_His_kin-like_C"/>
</dbReference>
<dbReference type="EMBL" id="SMCO01000021">
    <property type="protein sequence ID" value="TCV82367.1"/>
    <property type="molecule type" value="Genomic_DNA"/>
</dbReference>
<dbReference type="CDD" id="cd00088">
    <property type="entry name" value="HPT"/>
    <property type="match status" value="2"/>
</dbReference>
<dbReference type="Pfam" id="PF01584">
    <property type="entry name" value="CheW"/>
    <property type="match status" value="1"/>
</dbReference>
<accession>A0A4R3XU23</accession>
<feature type="modified residue" description="Phosphohistidine" evidence="9">
    <location>
        <position position="742"/>
    </location>
</feature>
<dbReference type="Gene3D" id="2.30.30.40">
    <property type="entry name" value="SH3 Domains"/>
    <property type="match status" value="1"/>
</dbReference>
<evidence type="ECO:0000259" key="16">
    <source>
        <dbReference type="PROSITE" id="PS50894"/>
    </source>
</evidence>
<keyword evidence="18" id="KW-1185">Reference proteome</keyword>
<evidence type="ECO:0000256" key="12">
    <source>
        <dbReference type="SAM" id="MobiDB-lite"/>
    </source>
</evidence>
<dbReference type="SUPFAM" id="SSF55874">
    <property type="entry name" value="ATPase domain of HSP90 chaperone/DNA topoisomerase II/histidine kinase"/>
    <property type="match status" value="1"/>
</dbReference>
<dbReference type="InterPro" id="IPR004105">
    <property type="entry name" value="CheA-like_dim"/>
</dbReference>
<evidence type="ECO:0000256" key="11">
    <source>
        <dbReference type="SAM" id="Coils"/>
    </source>
</evidence>
<evidence type="ECO:0000259" key="13">
    <source>
        <dbReference type="PROSITE" id="PS50109"/>
    </source>
</evidence>
<evidence type="ECO:0000256" key="7">
    <source>
        <dbReference type="ARBA" id="ARBA00023012"/>
    </source>
</evidence>
<dbReference type="Gene3D" id="1.20.120.160">
    <property type="entry name" value="HPT domain"/>
    <property type="match status" value="5"/>
</dbReference>
<evidence type="ECO:0000256" key="4">
    <source>
        <dbReference type="ARBA" id="ARBA00022553"/>
    </source>
</evidence>
<dbReference type="GO" id="GO:0000155">
    <property type="term" value="F:phosphorelay sensor kinase activity"/>
    <property type="evidence" value="ECO:0007669"/>
    <property type="project" value="InterPro"/>
</dbReference>
<evidence type="ECO:0000256" key="5">
    <source>
        <dbReference type="ARBA" id="ARBA00022679"/>
    </source>
</evidence>
<dbReference type="Proteomes" id="UP000295367">
    <property type="component" value="Unassembled WGS sequence"/>
</dbReference>
<evidence type="ECO:0000259" key="15">
    <source>
        <dbReference type="PROSITE" id="PS50851"/>
    </source>
</evidence>
<keyword evidence="6 17" id="KW-0418">Kinase</keyword>
<feature type="domain" description="HPt" evidence="16">
    <location>
        <begin position="695"/>
        <end position="799"/>
    </location>
</feature>
<dbReference type="InterPro" id="IPR005467">
    <property type="entry name" value="His_kinase_dom"/>
</dbReference>